<name>B0WAV2_CULQU</name>
<feature type="compositionally biased region" description="Basic and acidic residues" evidence="1">
    <location>
        <begin position="1"/>
        <end position="19"/>
    </location>
</feature>
<organism>
    <name type="scientific">Culex quinquefasciatus</name>
    <name type="common">Southern house mosquito</name>
    <name type="synonym">Culex pungens</name>
    <dbReference type="NCBI Taxonomy" id="7176"/>
    <lineage>
        <taxon>Eukaryota</taxon>
        <taxon>Metazoa</taxon>
        <taxon>Ecdysozoa</taxon>
        <taxon>Arthropoda</taxon>
        <taxon>Hexapoda</taxon>
        <taxon>Insecta</taxon>
        <taxon>Pterygota</taxon>
        <taxon>Neoptera</taxon>
        <taxon>Endopterygota</taxon>
        <taxon>Diptera</taxon>
        <taxon>Nematocera</taxon>
        <taxon>Culicoidea</taxon>
        <taxon>Culicidae</taxon>
        <taxon>Culicinae</taxon>
        <taxon>Culicini</taxon>
        <taxon>Culex</taxon>
        <taxon>Culex</taxon>
    </lineage>
</organism>
<accession>B0WAV2</accession>
<dbReference type="InParanoid" id="B0WAV2"/>
<dbReference type="Pfam" id="PF15502">
    <property type="entry name" value="MPLKIP"/>
    <property type="match status" value="1"/>
</dbReference>
<dbReference type="AlphaFoldDB" id="B0WAV2"/>
<dbReference type="KEGG" id="cqu:CpipJ_CPIJ004256"/>
<evidence type="ECO:0000313" key="2">
    <source>
        <dbReference type="EMBL" id="EDS41818.1"/>
    </source>
</evidence>
<dbReference type="EMBL" id="DS231875">
    <property type="protein sequence ID" value="EDS41818.1"/>
    <property type="molecule type" value="Genomic_DNA"/>
</dbReference>
<feature type="region of interest" description="Disordered" evidence="1">
    <location>
        <begin position="1"/>
        <end position="124"/>
    </location>
</feature>
<dbReference type="OMA" id="PKHMLPR"/>
<dbReference type="VEuPathDB" id="VectorBase:CPIJ004256"/>
<proteinExistence type="predicted"/>
<feature type="compositionally biased region" description="Gly residues" evidence="1">
    <location>
        <begin position="183"/>
        <end position="199"/>
    </location>
</feature>
<dbReference type="InterPro" id="IPR028265">
    <property type="entry name" value="TTDN1/SICKLE"/>
</dbReference>
<dbReference type="HOGENOM" id="CLU_1391290_0_0_1"/>
<evidence type="ECO:0000313" key="3">
    <source>
        <dbReference type="EnsemblMetazoa" id="CPIJ004256-PA"/>
    </source>
</evidence>
<feature type="compositionally biased region" description="Polar residues" evidence="1">
    <location>
        <begin position="36"/>
        <end position="54"/>
    </location>
</feature>
<keyword evidence="4" id="KW-1185">Reference proteome</keyword>
<dbReference type="EnsemblMetazoa" id="CPIJ004256-RA">
    <property type="protein sequence ID" value="CPIJ004256-PA"/>
    <property type="gene ID" value="CPIJ004256"/>
</dbReference>
<feature type="compositionally biased region" description="Low complexity" evidence="1">
    <location>
        <begin position="63"/>
        <end position="80"/>
    </location>
</feature>
<reference evidence="2" key="1">
    <citation type="submission" date="2007-03" db="EMBL/GenBank/DDBJ databases">
        <title>Annotation of Culex pipiens quinquefasciatus.</title>
        <authorList>
            <consortium name="The Broad Institute Genome Sequencing Platform"/>
            <person name="Atkinson P.W."/>
            <person name="Hemingway J."/>
            <person name="Christensen B.M."/>
            <person name="Higgs S."/>
            <person name="Kodira C."/>
            <person name="Hannick L."/>
            <person name="Megy K."/>
            <person name="O'Leary S."/>
            <person name="Pearson M."/>
            <person name="Haas B.J."/>
            <person name="Mauceli E."/>
            <person name="Wortman J.R."/>
            <person name="Lee N.H."/>
            <person name="Guigo R."/>
            <person name="Stanke M."/>
            <person name="Alvarado L."/>
            <person name="Amedeo P."/>
            <person name="Antoine C.H."/>
            <person name="Arensburger P."/>
            <person name="Bidwell S.L."/>
            <person name="Crawford M."/>
            <person name="Camaro F."/>
            <person name="Devon K."/>
            <person name="Engels R."/>
            <person name="Hammond M."/>
            <person name="Howarth C."/>
            <person name="Koehrsen M."/>
            <person name="Lawson D."/>
            <person name="Montgomery P."/>
            <person name="Nene V."/>
            <person name="Nusbaum C."/>
            <person name="Puiu D."/>
            <person name="Romero-Severson J."/>
            <person name="Severson D.W."/>
            <person name="Shumway M."/>
            <person name="Sisk P."/>
            <person name="Stolte C."/>
            <person name="Zeng Q."/>
            <person name="Eisenstadt E."/>
            <person name="Fraser-Liggett C."/>
            <person name="Strausberg R."/>
            <person name="Galagan J."/>
            <person name="Birren B."/>
            <person name="Collins F.H."/>
        </authorList>
    </citation>
    <scope>NUCLEOTIDE SEQUENCE [LARGE SCALE GENOMIC DNA]</scope>
    <source>
        <strain evidence="2">JHB</strain>
    </source>
</reference>
<dbReference type="eggNOG" id="ENOG502T8JD">
    <property type="taxonomic scope" value="Eukaryota"/>
</dbReference>
<reference evidence="3" key="2">
    <citation type="submission" date="2020-05" db="UniProtKB">
        <authorList>
            <consortium name="EnsemblMetazoa"/>
        </authorList>
    </citation>
    <scope>IDENTIFICATION</scope>
    <source>
        <strain evidence="3">JHB</strain>
    </source>
</reference>
<feature type="compositionally biased region" description="Gly residues" evidence="1">
    <location>
        <begin position="81"/>
        <end position="98"/>
    </location>
</feature>
<dbReference type="VEuPathDB" id="VectorBase:CQUJHB016854"/>
<feature type="region of interest" description="Disordered" evidence="1">
    <location>
        <begin position="161"/>
        <end position="199"/>
    </location>
</feature>
<evidence type="ECO:0000313" key="4">
    <source>
        <dbReference type="Proteomes" id="UP000002320"/>
    </source>
</evidence>
<dbReference type="Proteomes" id="UP000002320">
    <property type="component" value="Unassembled WGS sequence"/>
</dbReference>
<protein>
    <submittedName>
        <fullName evidence="2 3">Uncharacterized protein</fullName>
    </submittedName>
</protein>
<dbReference type="OrthoDB" id="7763928at2759"/>
<gene>
    <name evidence="3" type="primary">6035704</name>
    <name evidence="2" type="ORF">CpipJ_CPIJ004256</name>
</gene>
<sequence length="199" mass="22100">MSSPGERNRNPFESPENKDGPPLYNSTDNFLPLGFSTPQHRNQNSQMYSRNYYSAQPKHMLPRQRGFQNRNRGQQQQQQQYGGGSPSSPGGGDDGGSGVPERRNWNQNRNWKGGFRHNNQQHQVGQFQRRNRFGMGHQQVRNKGSGGYNINDYFHPSMLEDPWMQLVQSSEQAKGDSSDNGEGPAGGGGGGGSSGLDED</sequence>
<evidence type="ECO:0000256" key="1">
    <source>
        <dbReference type="SAM" id="MobiDB-lite"/>
    </source>
</evidence>